<evidence type="ECO:0000313" key="5">
    <source>
        <dbReference type="EMBL" id="BAO97943.1"/>
    </source>
</evidence>
<dbReference type="GO" id="GO:0042597">
    <property type="term" value="C:periplasmic space"/>
    <property type="evidence" value="ECO:0007669"/>
    <property type="project" value="InterPro"/>
</dbReference>
<reference evidence="5 6" key="1">
    <citation type="submission" date="2013-11" db="EMBL/GenBank/DDBJ databases">
        <title>Estimation of Helicobacter pylori bacteriophage ecology using H. pylori isolates.</title>
        <authorList>
            <person name="Uchiyama J."/>
            <person name="Takemura-Uchiyama I."/>
            <person name="Ujihara T."/>
            <person name="Matsuzaki S."/>
        </authorList>
    </citation>
    <scope>NUCLEOTIDE SEQUENCE [LARGE SCALE GENOMIC DNA]</scope>
    <source>
        <strain evidence="5 6">NY40</strain>
    </source>
</reference>
<dbReference type="EMBL" id="AP014523">
    <property type="protein sequence ID" value="BAO97943.1"/>
    <property type="molecule type" value="Genomic_DNA"/>
</dbReference>
<feature type="signal peptide" evidence="3">
    <location>
        <begin position="1"/>
        <end position="23"/>
    </location>
</feature>
<proteinExistence type="predicted"/>
<feature type="chain" id="PRO_5001584990" description="Alginate lyase domain-containing protein" evidence="3">
    <location>
        <begin position="24"/>
        <end position="333"/>
    </location>
</feature>
<dbReference type="RefSeq" id="WP_041050802.1">
    <property type="nucleotide sequence ID" value="NZ_AP014523.1"/>
</dbReference>
<evidence type="ECO:0000313" key="6">
    <source>
        <dbReference type="Proteomes" id="UP000031662"/>
    </source>
</evidence>
<keyword evidence="1 3" id="KW-0732">Signal</keyword>
<evidence type="ECO:0000256" key="1">
    <source>
        <dbReference type="ARBA" id="ARBA00022729"/>
    </source>
</evidence>
<dbReference type="InterPro" id="IPR008929">
    <property type="entry name" value="Chondroitin_lyas"/>
</dbReference>
<accession>A0A060PUJ3</accession>
<evidence type="ECO:0000256" key="3">
    <source>
        <dbReference type="SAM" id="SignalP"/>
    </source>
</evidence>
<feature type="domain" description="Alginate lyase" evidence="4">
    <location>
        <begin position="39"/>
        <end position="284"/>
    </location>
</feature>
<keyword evidence="2" id="KW-0456">Lyase</keyword>
<dbReference type="GO" id="GO:0016829">
    <property type="term" value="F:lyase activity"/>
    <property type="evidence" value="ECO:0007669"/>
    <property type="project" value="UniProtKB-KW"/>
</dbReference>
<organism evidence="5 6">
    <name type="scientific">Helicobacter pylori NY40</name>
    <dbReference type="NCBI Taxonomy" id="1426844"/>
    <lineage>
        <taxon>Bacteria</taxon>
        <taxon>Pseudomonadati</taxon>
        <taxon>Campylobacterota</taxon>
        <taxon>Epsilonproteobacteria</taxon>
        <taxon>Campylobacterales</taxon>
        <taxon>Helicobacteraceae</taxon>
        <taxon>Helicobacter</taxon>
    </lineage>
</organism>
<gene>
    <name evidence="5" type="ORF">NY40_0933</name>
</gene>
<protein>
    <recommendedName>
        <fullName evidence="4">Alginate lyase domain-containing protein</fullName>
    </recommendedName>
</protein>
<sequence length="333" mass="37901">MKRFVLFLSFMFVCVCVCVQAYAEQDYFFRDFKSIDLPQKLHLDKKLSQTIQPCAQLNASKHYTATGVREPDACTKSFKKSAMVSYDLALGYLVSQNKPYGLKAIEILNAWAKELQSVDTYQSEDNINFYMPYMNMAYWFVKKEFPSPEYEDFIRRMRQYSQSALNTNHGAWGILFDVSSALALDDHALLHNSANRWQDWIFKAIDENGVIASAITRSDTSDYHGGPTKGIKGIAYTNFALLALTISGELLFENGYDLWGSGAGQRLSVAYNKVATWILNPETFPYFQPNLIGVHNNAYFIILAKHYSSPSADELLEQGDLHEDGFRLKLRSP</sequence>
<evidence type="ECO:0000256" key="2">
    <source>
        <dbReference type="ARBA" id="ARBA00023239"/>
    </source>
</evidence>
<dbReference type="SUPFAM" id="SSF48230">
    <property type="entry name" value="Chondroitin AC/alginate lyase"/>
    <property type="match status" value="1"/>
</dbReference>
<dbReference type="Gene3D" id="1.50.10.100">
    <property type="entry name" value="Chondroitin AC/alginate lyase"/>
    <property type="match status" value="1"/>
</dbReference>
<evidence type="ECO:0000259" key="4">
    <source>
        <dbReference type="Pfam" id="PF05426"/>
    </source>
</evidence>
<name>A0A060PUJ3_HELPX</name>
<dbReference type="Pfam" id="PF05426">
    <property type="entry name" value="Alginate_lyase"/>
    <property type="match status" value="1"/>
</dbReference>
<dbReference type="InterPro" id="IPR008397">
    <property type="entry name" value="Alginate_lyase_dom"/>
</dbReference>
<dbReference type="Proteomes" id="UP000031662">
    <property type="component" value="Chromosome"/>
</dbReference>
<dbReference type="HOGENOM" id="CLU_865366_0_0_7"/>
<dbReference type="AlphaFoldDB" id="A0A060PUJ3"/>